<feature type="signal peptide" evidence="3">
    <location>
        <begin position="1"/>
        <end position="44"/>
    </location>
</feature>
<dbReference type="STRING" id="311180.SAMN04488050_103421"/>
<dbReference type="EMBL" id="FOZW01000003">
    <property type="protein sequence ID" value="SFS68221.1"/>
    <property type="molecule type" value="Genomic_DNA"/>
</dbReference>
<evidence type="ECO:0000256" key="2">
    <source>
        <dbReference type="SAM" id="Coils"/>
    </source>
</evidence>
<dbReference type="GO" id="GO:0022857">
    <property type="term" value="F:transmembrane transporter activity"/>
    <property type="evidence" value="ECO:0007669"/>
    <property type="project" value="InterPro"/>
</dbReference>
<evidence type="ECO:0000313" key="5">
    <source>
        <dbReference type="Proteomes" id="UP000199392"/>
    </source>
</evidence>
<dbReference type="SUPFAM" id="SSF111369">
    <property type="entry name" value="HlyD-like secretion proteins"/>
    <property type="match status" value="1"/>
</dbReference>
<gene>
    <name evidence="4" type="ORF">SAMN04488050_103421</name>
</gene>
<evidence type="ECO:0000313" key="4">
    <source>
        <dbReference type="EMBL" id="SFS68221.1"/>
    </source>
</evidence>
<keyword evidence="5" id="KW-1185">Reference proteome</keyword>
<accession>A0A1I6RU31</accession>
<dbReference type="PANTHER" id="PTHR30158:SF24">
    <property type="entry name" value="HLYD FAMILY SECRETION PROTEIN"/>
    <property type="match status" value="1"/>
</dbReference>
<reference evidence="5" key="1">
    <citation type="submission" date="2016-10" db="EMBL/GenBank/DDBJ databases">
        <authorList>
            <person name="Varghese N."/>
            <person name="Submissions S."/>
        </authorList>
    </citation>
    <scope>NUCLEOTIDE SEQUENCE [LARGE SCALE GENOMIC DNA]</scope>
    <source>
        <strain evidence="5">DSM 26894</strain>
    </source>
</reference>
<sequence>MTFTRETPKSIPDRFLRGTWRIGSTCTAALFGLLLGLSQTPAAAQDRAYEVVQFEGTVVPAREADITPIVSGWLRHIAFVPGQIVDEGDVLFEFAMPPAQYRLDLAKAQQDAAQAQLQEAIAEVKRAELLKDRDVVSEVELEKTIALRDIAAANLAAAEANVGLAGLGVMQMTQKAPFAGMMSAPMVRENGWQDVGDGDITMAIITQLDPIQVVGEVPYDVYAARQKMFGSDQELIDGIALSLILPGGEVYPHEGRLVSGGYKFEAESQKMTVWVEFPNPELLLRPGLKVAIQSRVKP</sequence>
<proteinExistence type="inferred from homology"/>
<dbReference type="GO" id="GO:0046677">
    <property type="term" value="P:response to antibiotic"/>
    <property type="evidence" value="ECO:0007669"/>
    <property type="project" value="TreeGrafter"/>
</dbReference>
<dbReference type="Gene3D" id="2.40.50.100">
    <property type="match status" value="1"/>
</dbReference>
<organism evidence="4 5">
    <name type="scientific">Alloyangia pacifica</name>
    <dbReference type="NCBI Taxonomy" id="311180"/>
    <lineage>
        <taxon>Bacteria</taxon>
        <taxon>Pseudomonadati</taxon>
        <taxon>Pseudomonadota</taxon>
        <taxon>Alphaproteobacteria</taxon>
        <taxon>Rhodobacterales</taxon>
        <taxon>Roseobacteraceae</taxon>
        <taxon>Alloyangia</taxon>
    </lineage>
</organism>
<comment type="similarity">
    <text evidence="1">Belongs to the membrane fusion protein (MFP) (TC 8.A.1) family.</text>
</comment>
<dbReference type="InterPro" id="IPR006143">
    <property type="entry name" value="RND_pump_MFP"/>
</dbReference>
<protein>
    <submittedName>
        <fullName evidence="4">Membrane fusion protein, multidrug efflux system</fullName>
    </submittedName>
</protein>
<dbReference type="Proteomes" id="UP000199392">
    <property type="component" value="Unassembled WGS sequence"/>
</dbReference>
<dbReference type="Gene3D" id="1.10.287.470">
    <property type="entry name" value="Helix hairpin bin"/>
    <property type="match status" value="1"/>
</dbReference>
<evidence type="ECO:0000256" key="1">
    <source>
        <dbReference type="ARBA" id="ARBA00009477"/>
    </source>
</evidence>
<feature type="chain" id="PRO_5011619313" evidence="3">
    <location>
        <begin position="45"/>
        <end position="298"/>
    </location>
</feature>
<dbReference type="Gene3D" id="2.40.30.170">
    <property type="match status" value="1"/>
</dbReference>
<keyword evidence="3" id="KW-0732">Signal</keyword>
<dbReference type="NCBIfam" id="TIGR01730">
    <property type="entry name" value="RND_mfp"/>
    <property type="match status" value="1"/>
</dbReference>
<feature type="coiled-coil region" evidence="2">
    <location>
        <begin position="103"/>
        <end position="130"/>
    </location>
</feature>
<dbReference type="PANTHER" id="PTHR30158">
    <property type="entry name" value="ACRA/E-RELATED COMPONENT OF DRUG EFFLUX TRANSPORTER"/>
    <property type="match status" value="1"/>
</dbReference>
<dbReference type="RefSeq" id="WP_176806572.1">
    <property type="nucleotide sequence ID" value="NZ_FNCL01000003.1"/>
</dbReference>
<dbReference type="GO" id="GO:0005886">
    <property type="term" value="C:plasma membrane"/>
    <property type="evidence" value="ECO:0007669"/>
    <property type="project" value="TreeGrafter"/>
</dbReference>
<evidence type="ECO:0000256" key="3">
    <source>
        <dbReference type="SAM" id="SignalP"/>
    </source>
</evidence>
<keyword evidence="2" id="KW-0175">Coiled coil</keyword>
<dbReference type="AlphaFoldDB" id="A0A1I6RU31"/>
<name>A0A1I6RU31_9RHOB</name>